<dbReference type="PRINTS" id="PR00465">
    <property type="entry name" value="EP450IV"/>
</dbReference>
<proteinExistence type="inferred from homology"/>
<dbReference type="GO" id="GO:0016705">
    <property type="term" value="F:oxidoreductase activity, acting on paired donors, with incorporation or reduction of molecular oxygen"/>
    <property type="evidence" value="ECO:0007669"/>
    <property type="project" value="InterPro"/>
</dbReference>
<dbReference type="PANTHER" id="PTHR46206">
    <property type="entry name" value="CYTOCHROME P450"/>
    <property type="match status" value="1"/>
</dbReference>
<evidence type="ECO:0000256" key="7">
    <source>
        <dbReference type="RuleBase" id="RU000461"/>
    </source>
</evidence>
<keyword evidence="5 6" id="KW-0408">Iron</keyword>
<gene>
    <name evidence="8" type="ORF">PHACADRAFT_206285</name>
</gene>
<keyword evidence="3 6" id="KW-0479">Metal-binding</keyword>
<dbReference type="EMBL" id="JH930469">
    <property type="protein sequence ID" value="EKM60083.1"/>
    <property type="molecule type" value="Genomic_DNA"/>
</dbReference>
<dbReference type="Proteomes" id="UP000008370">
    <property type="component" value="Unassembled WGS sequence"/>
</dbReference>
<evidence type="ECO:0000313" key="8">
    <source>
        <dbReference type="EMBL" id="EKM60083.1"/>
    </source>
</evidence>
<evidence type="ECO:0008006" key="10">
    <source>
        <dbReference type="Google" id="ProtNLM"/>
    </source>
</evidence>
<dbReference type="GeneID" id="18912457"/>
<organism evidence="8 9">
    <name type="scientific">Phanerochaete carnosa (strain HHB-10118-sp)</name>
    <name type="common">White-rot fungus</name>
    <name type="synonym">Peniophora carnosa</name>
    <dbReference type="NCBI Taxonomy" id="650164"/>
    <lineage>
        <taxon>Eukaryota</taxon>
        <taxon>Fungi</taxon>
        <taxon>Dikarya</taxon>
        <taxon>Basidiomycota</taxon>
        <taxon>Agaricomycotina</taxon>
        <taxon>Agaricomycetes</taxon>
        <taxon>Polyporales</taxon>
        <taxon>Phanerochaetaceae</taxon>
        <taxon>Phanerochaete</taxon>
    </lineage>
</organism>
<evidence type="ECO:0000256" key="6">
    <source>
        <dbReference type="PIRSR" id="PIRSR602403-1"/>
    </source>
</evidence>
<accession>K5W803</accession>
<dbReference type="GO" id="GO:0005506">
    <property type="term" value="F:iron ion binding"/>
    <property type="evidence" value="ECO:0007669"/>
    <property type="project" value="InterPro"/>
</dbReference>
<dbReference type="PROSITE" id="PS00086">
    <property type="entry name" value="CYTOCHROME_P450"/>
    <property type="match status" value="1"/>
</dbReference>
<keyword evidence="7" id="KW-0503">Monooxygenase</keyword>
<keyword evidence="6 7" id="KW-0349">Heme</keyword>
<evidence type="ECO:0000256" key="3">
    <source>
        <dbReference type="ARBA" id="ARBA00022723"/>
    </source>
</evidence>
<dbReference type="AlphaFoldDB" id="K5W803"/>
<evidence type="ECO:0000256" key="2">
    <source>
        <dbReference type="ARBA" id="ARBA00010617"/>
    </source>
</evidence>
<comment type="similarity">
    <text evidence="2 7">Belongs to the cytochrome P450 family.</text>
</comment>
<evidence type="ECO:0000256" key="5">
    <source>
        <dbReference type="ARBA" id="ARBA00023004"/>
    </source>
</evidence>
<comment type="cofactor">
    <cofactor evidence="1 6">
        <name>heme</name>
        <dbReference type="ChEBI" id="CHEBI:30413"/>
    </cofactor>
</comment>
<evidence type="ECO:0000256" key="1">
    <source>
        <dbReference type="ARBA" id="ARBA00001971"/>
    </source>
</evidence>
<dbReference type="CDD" id="cd11041">
    <property type="entry name" value="CYP503A1-like"/>
    <property type="match status" value="1"/>
</dbReference>
<keyword evidence="9" id="KW-1185">Reference proteome</keyword>
<protein>
    <recommendedName>
        <fullName evidence="10">Cytochrome P450</fullName>
    </recommendedName>
</protein>
<dbReference type="SUPFAM" id="SSF48264">
    <property type="entry name" value="Cytochrome P450"/>
    <property type="match status" value="1"/>
</dbReference>
<name>K5W803_PHACS</name>
<keyword evidence="4 7" id="KW-0560">Oxidoreductase</keyword>
<dbReference type="Gene3D" id="1.10.630.10">
    <property type="entry name" value="Cytochrome P450"/>
    <property type="match status" value="1"/>
</dbReference>
<reference evidence="8 9" key="1">
    <citation type="journal article" date="2012" name="BMC Genomics">
        <title>Comparative genomics of the white-rot fungi, Phanerochaete carnosa and P. chrysosporium, to elucidate the genetic basis of the distinct wood types they colonize.</title>
        <authorList>
            <person name="Suzuki H."/>
            <person name="MacDonald J."/>
            <person name="Syed K."/>
            <person name="Salamov A."/>
            <person name="Hori C."/>
            <person name="Aerts A."/>
            <person name="Henrissat B."/>
            <person name="Wiebenga A."/>
            <person name="vanKuyk P.A."/>
            <person name="Barry K."/>
            <person name="Lindquist E."/>
            <person name="LaButti K."/>
            <person name="Lapidus A."/>
            <person name="Lucas S."/>
            <person name="Coutinho P."/>
            <person name="Gong Y."/>
            <person name="Samejima M."/>
            <person name="Mahadevan R."/>
            <person name="Abou-Zaid M."/>
            <person name="de Vries R.P."/>
            <person name="Igarashi K."/>
            <person name="Yadav J.S."/>
            <person name="Grigoriev I.V."/>
            <person name="Master E.R."/>
        </authorList>
    </citation>
    <scope>NUCLEOTIDE SEQUENCE [LARGE SCALE GENOMIC DNA]</scope>
    <source>
        <strain evidence="8 9">HHB-10118-sp</strain>
    </source>
</reference>
<evidence type="ECO:0000256" key="4">
    <source>
        <dbReference type="ARBA" id="ARBA00023002"/>
    </source>
</evidence>
<dbReference type="GO" id="GO:0020037">
    <property type="term" value="F:heme binding"/>
    <property type="evidence" value="ECO:0007669"/>
    <property type="project" value="InterPro"/>
</dbReference>
<dbReference type="InterPro" id="IPR002403">
    <property type="entry name" value="Cyt_P450_E_grp-IV"/>
</dbReference>
<dbReference type="HOGENOM" id="CLU_022195_0_2_1"/>
<dbReference type="KEGG" id="pco:PHACADRAFT_206285"/>
<dbReference type="GO" id="GO:0004497">
    <property type="term" value="F:monooxygenase activity"/>
    <property type="evidence" value="ECO:0007669"/>
    <property type="project" value="UniProtKB-KW"/>
</dbReference>
<sequence>MSLDPPTLTYGLILLGTALYFLNWLKENVPALGPTAPLLSYWGACKFMTNCQEMLAEGHTKFGGRPFRMATFRHWQYIVSDPKLLDELRRAPDDELSFVEAVSEALELEYAMGVAAPKDMYHVPIIRTTLTRNLSHLYGGIYEEICSAFADCIPVKDEWTAVPAMATIMQVVARTSARIFVGLPLCRNQEFLDISVNHTTDVVKTGLILGVLPASLKPIVNRLINRVDRTIDRTYDLLSSTIDERRSMMEQYGDDWPDKPNDLLQWLMEAAEGAEREPRALAARLLMVDFAAIHTSSMSFTHALYHLAAYPEYIKPLREEVEGIIAEDGWSKDSLQKMRKVDSFLKECQRYEGIGSLFLERKVLKDYTFSDGTFVPKGSCVSTSKMATHDQREYYDDPCVFKPWRFSDVRDETDEGTKHQMANTSMEYLPFGVGKHACPGRFFAANELKTMMAHLVVTYDVRMEKPEEIPRMLCFGPTTSPNRTAKVLFKKRKD</sequence>
<feature type="binding site" description="axial binding residue" evidence="6">
    <location>
        <position position="438"/>
    </location>
    <ligand>
        <name>heme</name>
        <dbReference type="ChEBI" id="CHEBI:30413"/>
    </ligand>
    <ligandPart>
        <name>Fe</name>
        <dbReference type="ChEBI" id="CHEBI:18248"/>
    </ligandPart>
</feature>
<dbReference type="InterPro" id="IPR001128">
    <property type="entry name" value="Cyt_P450"/>
</dbReference>
<evidence type="ECO:0000313" key="9">
    <source>
        <dbReference type="Proteomes" id="UP000008370"/>
    </source>
</evidence>
<dbReference type="Pfam" id="PF00067">
    <property type="entry name" value="p450"/>
    <property type="match status" value="1"/>
</dbReference>
<dbReference type="InterPro" id="IPR036396">
    <property type="entry name" value="Cyt_P450_sf"/>
</dbReference>
<dbReference type="RefSeq" id="XP_007392630.1">
    <property type="nucleotide sequence ID" value="XM_007392568.1"/>
</dbReference>
<dbReference type="InterPro" id="IPR017972">
    <property type="entry name" value="Cyt_P450_CS"/>
</dbReference>
<dbReference type="OrthoDB" id="1844152at2759"/>
<dbReference type="InParanoid" id="K5W803"/>